<proteinExistence type="predicted"/>
<dbReference type="InterPro" id="IPR051781">
    <property type="entry name" value="Metallo-dep_Hydrolase"/>
</dbReference>
<dbReference type="GO" id="GO:0016810">
    <property type="term" value="F:hydrolase activity, acting on carbon-nitrogen (but not peptide) bonds"/>
    <property type="evidence" value="ECO:0007669"/>
    <property type="project" value="InterPro"/>
</dbReference>
<dbReference type="AlphaFoldDB" id="A0A919Q2U0"/>
<protein>
    <submittedName>
        <fullName evidence="2">Amidohydrolase</fullName>
    </submittedName>
</protein>
<dbReference type="PANTHER" id="PTHR43135:SF4">
    <property type="entry name" value="AMIDOHYDROLASE-RELATED DOMAIN-CONTAINING PROTEIN"/>
    <property type="match status" value="1"/>
</dbReference>
<organism evidence="2 3">
    <name type="scientific">Demequina activiva</name>
    <dbReference type="NCBI Taxonomy" id="1582364"/>
    <lineage>
        <taxon>Bacteria</taxon>
        <taxon>Bacillati</taxon>
        <taxon>Actinomycetota</taxon>
        <taxon>Actinomycetes</taxon>
        <taxon>Micrococcales</taxon>
        <taxon>Demequinaceae</taxon>
        <taxon>Demequina</taxon>
    </lineage>
</organism>
<dbReference type="Proteomes" id="UP000652354">
    <property type="component" value="Unassembled WGS sequence"/>
</dbReference>
<dbReference type="Pfam" id="PF01979">
    <property type="entry name" value="Amidohydro_1"/>
    <property type="match status" value="1"/>
</dbReference>
<feature type="domain" description="Amidohydrolase-related" evidence="1">
    <location>
        <begin position="166"/>
        <end position="359"/>
    </location>
</feature>
<dbReference type="SUPFAM" id="SSF51556">
    <property type="entry name" value="Metallo-dependent hydrolases"/>
    <property type="match status" value="1"/>
</dbReference>
<comment type="caution">
    <text evidence="2">The sequence shown here is derived from an EMBL/GenBank/DDBJ whole genome shotgun (WGS) entry which is preliminary data.</text>
</comment>
<sequence>MSVLHLTGPVLVDDATVAPEAWVLDGRITFERPRHSGEVTAVAGTVLPGLVDVHCHVGLDSGGATDRDLAVKQAIVDRDAGTLLIRDAGSPLDTAFIHERPELPRLIRSARFIARPKRYLRHYAREIEPHQLPAVAAEEARTGDGWVKLIGDWIDREEGDLSPLWTPEQLADALAAVHAEGARATVHAFSEEAIDPLLDAGIDCIEHGTGMTEEHMRVAARRGIPVVPTLLQVDNFVGYADAGQERFPRYAARMRAMHQRRREQVRAMHDAGVLLLVGTDAGGTLGHGLLPLEAAAMVQAGVPAADVVAAATWRARAFLGVDTLTEGASADLVVYGQDPREDIRALAAPIHVVLRGERVSGTDGAPPA</sequence>
<keyword evidence="3" id="KW-1185">Reference proteome</keyword>
<dbReference type="InterPro" id="IPR032466">
    <property type="entry name" value="Metal_Hydrolase"/>
</dbReference>
<dbReference type="InterPro" id="IPR006680">
    <property type="entry name" value="Amidohydro-rel"/>
</dbReference>
<name>A0A919Q2U0_9MICO</name>
<evidence type="ECO:0000259" key="1">
    <source>
        <dbReference type="Pfam" id="PF01979"/>
    </source>
</evidence>
<evidence type="ECO:0000313" key="2">
    <source>
        <dbReference type="EMBL" id="GIG53268.1"/>
    </source>
</evidence>
<reference evidence="2" key="1">
    <citation type="submission" date="2021-01" db="EMBL/GenBank/DDBJ databases">
        <title>Whole genome shotgun sequence of Demequina activiva NBRC 110675.</title>
        <authorList>
            <person name="Komaki H."/>
            <person name="Tamura T."/>
        </authorList>
    </citation>
    <scope>NUCLEOTIDE SEQUENCE</scope>
    <source>
        <strain evidence="2">NBRC 110675</strain>
    </source>
</reference>
<gene>
    <name evidence="2" type="ORF">Dac01nite_00200</name>
</gene>
<accession>A0A919Q2U0</accession>
<dbReference type="EMBL" id="BONR01000001">
    <property type="protein sequence ID" value="GIG53268.1"/>
    <property type="molecule type" value="Genomic_DNA"/>
</dbReference>
<dbReference type="PANTHER" id="PTHR43135">
    <property type="entry name" value="ALPHA-D-RIBOSE 1-METHYLPHOSPHONATE 5-TRIPHOSPHATE DIPHOSPHATASE"/>
    <property type="match status" value="1"/>
</dbReference>
<dbReference type="InterPro" id="IPR011059">
    <property type="entry name" value="Metal-dep_hydrolase_composite"/>
</dbReference>
<dbReference type="RefSeq" id="WP_203652753.1">
    <property type="nucleotide sequence ID" value="NZ_BONR01000001.1"/>
</dbReference>
<dbReference type="Gene3D" id="3.20.20.140">
    <property type="entry name" value="Metal-dependent hydrolases"/>
    <property type="match status" value="1"/>
</dbReference>
<evidence type="ECO:0000313" key="3">
    <source>
        <dbReference type="Proteomes" id="UP000652354"/>
    </source>
</evidence>
<dbReference type="Gene3D" id="2.30.40.10">
    <property type="entry name" value="Urease, subunit C, domain 1"/>
    <property type="match status" value="1"/>
</dbReference>